<dbReference type="Gene3D" id="3.30.70.1660">
    <property type="match status" value="1"/>
</dbReference>
<feature type="modified residue" description="N5-methylglutamine" evidence="4">
    <location>
        <position position="218"/>
    </location>
</feature>
<evidence type="ECO:0000256" key="1">
    <source>
        <dbReference type="ARBA" id="ARBA00010835"/>
    </source>
</evidence>
<dbReference type="AlphaFoldDB" id="A0A1G1W5U4"/>
<keyword evidence="6" id="KW-0175">Coiled coil</keyword>
<comment type="function">
    <text evidence="4">Peptide chain release factor 2 directs the termination of translation in response to the peptide chain termination codons UGA and UAA.</text>
</comment>
<dbReference type="Proteomes" id="UP000176631">
    <property type="component" value="Unassembled WGS sequence"/>
</dbReference>
<dbReference type="GO" id="GO:0005737">
    <property type="term" value="C:cytoplasm"/>
    <property type="evidence" value="ECO:0007669"/>
    <property type="project" value="UniProtKB-SubCell"/>
</dbReference>
<keyword evidence="3 4" id="KW-0648">Protein biosynthesis</keyword>
<gene>
    <name evidence="4" type="primary">prfB</name>
    <name evidence="8" type="ORF">A2172_03035</name>
</gene>
<comment type="PTM">
    <text evidence="4">Methylated by PrmC. Methylation increases the termination efficiency of RF2.</text>
</comment>
<comment type="subcellular location">
    <subcellularLocation>
        <location evidence="4">Cytoplasm</location>
    </subcellularLocation>
</comment>
<dbReference type="GO" id="GO:0016149">
    <property type="term" value="F:translation release factor activity, codon specific"/>
    <property type="evidence" value="ECO:0007669"/>
    <property type="project" value="UniProtKB-UniRule"/>
</dbReference>
<evidence type="ECO:0000259" key="7">
    <source>
        <dbReference type="SMART" id="SM00937"/>
    </source>
</evidence>
<evidence type="ECO:0000256" key="3">
    <source>
        <dbReference type="ARBA" id="ARBA00022917"/>
    </source>
</evidence>
<sequence length="330" mass="37152">MQLNKLLAESAKSNFWKDIAEANSVMERVSFLKKELEEVTSLKSRISNAIDLANLGSGSNLENDLEKEAAYIEDEFKKIEFHLFLSGKYDAGSAILAVHSGQGGVEAMDWAQMLLRMYLRFFERRGWKASLLSETRGEEAGIKSAAVEVSGYYAYGFLKNEAGTHRLVRQSPFNADRLRQTSFALVEILPVIEGIKEVTISPDDLEIETFRSSGPGGQNVQKVETAVRIRHIPTGIVVSTQSERSQAQNKENALKLLRSKVFALKEEEKKTEKKKLKGGFKIASWGNQIRSYVLHPYKMVKDLRTKIESRDPFAVLDGDLDKFIEAEIKL</sequence>
<dbReference type="InterPro" id="IPR005139">
    <property type="entry name" value="PCRF"/>
</dbReference>
<keyword evidence="2 4" id="KW-0488">Methylation</keyword>
<name>A0A1G1W5U4_9BACT</name>
<dbReference type="InterPro" id="IPR000352">
    <property type="entry name" value="Pep_chain_release_fac_I"/>
</dbReference>
<keyword evidence="4" id="KW-0963">Cytoplasm</keyword>
<proteinExistence type="inferred from homology"/>
<accession>A0A1G1W5U4</accession>
<organism evidence="8 9">
    <name type="scientific">Candidatus Woykebacteria bacterium RBG_13_40_15</name>
    <dbReference type="NCBI Taxonomy" id="1802593"/>
    <lineage>
        <taxon>Bacteria</taxon>
        <taxon>Candidatus Woykeibacteriota</taxon>
    </lineage>
</organism>
<dbReference type="PANTHER" id="PTHR43116:SF3">
    <property type="entry name" value="CLASS I PEPTIDE CHAIN RELEASE FACTOR"/>
    <property type="match status" value="1"/>
</dbReference>
<dbReference type="Pfam" id="PF00472">
    <property type="entry name" value="RF-1"/>
    <property type="match status" value="1"/>
</dbReference>
<evidence type="ECO:0000256" key="4">
    <source>
        <dbReference type="HAMAP-Rule" id="MF_00094"/>
    </source>
</evidence>
<evidence type="ECO:0000313" key="9">
    <source>
        <dbReference type="Proteomes" id="UP000176631"/>
    </source>
</evidence>
<dbReference type="NCBIfam" id="TIGR00020">
    <property type="entry name" value="prfB"/>
    <property type="match status" value="1"/>
</dbReference>
<comment type="caution">
    <text evidence="8">The sequence shown here is derived from an EMBL/GenBank/DDBJ whole genome shotgun (WGS) entry which is preliminary data.</text>
</comment>
<dbReference type="SUPFAM" id="SSF75620">
    <property type="entry name" value="Release factor"/>
    <property type="match status" value="1"/>
</dbReference>
<dbReference type="Pfam" id="PF03462">
    <property type="entry name" value="PCRF"/>
    <property type="match status" value="1"/>
</dbReference>
<dbReference type="HAMAP" id="MF_00094">
    <property type="entry name" value="Rel_fac_2"/>
    <property type="match status" value="1"/>
</dbReference>
<evidence type="ECO:0000256" key="2">
    <source>
        <dbReference type="ARBA" id="ARBA00022481"/>
    </source>
</evidence>
<protein>
    <recommendedName>
        <fullName evidence="4 5">Peptide chain release factor 2</fullName>
        <shortName evidence="4">RF-2</shortName>
    </recommendedName>
</protein>
<dbReference type="InterPro" id="IPR004374">
    <property type="entry name" value="PrfB"/>
</dbReference>
<dbReference type="EMBL" id="MHCP01000030">
    <property type="protein sequence ID" value="OGY23003.1"/>
    <property type="molecule type" value="Genomic_DNA"/>
</dbReference>
<feature type="domain" description="Peptide chain release factor" evidence="7">
    <location>
        <begin position="51"/>
        <end position="161"/>
    </location>
</feature>
<dbReference type="STRING" id="1802593.A2172_03035"/>
<dbReference type="SMART" id="SM00937">
    <property type="entry name" value="PCRF"/>
    <property type="match status" value="1"/>
</dbReference>
<evidence type="ECO:0000256" key="6">
    <source>
        <dbReference type="SAM" id="Coils"/>
    </source>
</evidence>
<dbReference type="Gene3D" id="3.30.160.20">
    <property type="match status" value="1"/>
</dbReference>
<evidence type="ECO:0000256" key="5">
    <source>
        <dbReference type="NCBIfam" id="TIGR00020"/>
    </source>
</evidence>
<evidence type="ECO:0000313" key="8">
    <source>
        <dbReference type="EMBL" id="OGY23003.1"/>
    </source>
</evidence>
<comment type="similarity">
    <text evidence="1 4">Belongs to the prokaryotic/mitochondrial release factor family.</text>
</comment>
<dbReference type="InterPro" id="IPR045853">
    <property type="entry name" value="Pep_chain_release_fac_I_sf"/>
</dbReference>
<dbReference type="Gene3D" id="1.20.58.410">
    <property type="entry name" value="Release factor"/>
    <property type="match status" value="1"/>
</dbReference>
<feature type="coiled-coil region" evidence="6">
    <location>
        <begin position="247"/>
        <end position="274"/>
    </location>
</feature>
<reference evidence="8 9" key="1">
    <citation type="journal article" date="2016" name="Nat. Commun.">
        <title>Thousands of microbial genomes shed light on interconnected biogeochemical processes in an aquifer system.</title>
        <authorList>
            <person name="Anantharaman K."/>
            <person name="Brown C.T."/>
            <person name="Hug L.A."/>
            <person name="Sharon I."/>
            <person name="Castelle C.J."/>
            <person name="Probst A.J."/>
            <person name="Thomas B.C."/>
            <person name="Singh A."/>
            <person name="Wilkins M.J."/>
            <person name="Karaoz U."/>
            <person name="Brodie E.L."/>
            <person name="Williams K.H."/>
            <person name="Hubbard S.S."/>
            <person name="Banfield J.F."/>
        </authorList>
    </citation>
    <scope>NUCLEOTIDE SEQUENCE [LARGE SCALE GENOMIC DNA]</scope>
</reference>
<dbReference type="PANTHER" id="PTHR43116">
    <property type="entry name" value="PEPTIDE CHAIN RELEASE FACTOR 2"/>
    <property type="match status" value="1"/>
</dbReference>